<dbReference type="InterPro" id="IPR011055">
    <property type="entry name" value="Dup_hybrid_motif"/>
</dbReference>
<feature type="region of interest" description="Disordered" evidence="2">
    <location>
        <begin position="366"/>
        <end position="433"/>
    </location>
</feature>
<accession>A0ABW1FHI8</accession>
<feature type="compositionally biased region" description="Basic residues" evidence="2">
    <location>
        <begin position="419"/>
        <end position="433"/>
    </location>
</feature>
<feature type="region of interest" description="Disordered" evidence="2">
    <location>
        <begin position="194"/>
        <end position="219"/>
    </location>
</feature>
<evidence type="ECO:0000256" key="1">
    <source>
        <dbReference type="ARBA" id="ARBA00022729"/>
    </source>
</evidence>
<dbReference type="PANTHER" id="PTHR21666:SF289">
    <property type="entry name" value="L-ALA--D-GLU ENDOPEPTIDASE"/>
    <property type="match status" value="1"/>
</dbReference>
<comment type="caution">
    <text evidence="4">The sequence shown here is derived from an EMBL/GenBank/DDBJ whole genome shotgun (WGS) entry which is preliminary data.</text>
</comment>
<feature type="region of interest" description="Disordered" evidence="2">
    <location>
        <begin position="14"/>
        <end position="40"/>
    </location>
</feature>
<feature type="compositionally biased region" description="Low complexity" evidence="2">
    <location>
        <begin position="14"/>
        <end position="29"/>
    </location>
</feature>
<dbReference type="CDD" id="cd12797">
    <property type="entry name" value="M23_peptidase"/>
    <property type="match status" value="1"/>
</dbReference>
<keyword evidence="1" id="KW-0732">Signal</keyword>
<dbReference type="EMBL" id="JBHSPW010000003">
    <property type="protein sequence ID" value="MFC5892684.1"/>
    <property type="molecule type" value="Genomic_DNA"/>
</dbReference>
<protein>
    <submittedName>
        <fullName evidence="4">Peptidoglycan DD-metalloendopeptidase family protein</fullName>
    </submittedName>
</protein>
<name>A0ABW1FHI8_9ACTN</name>
<feature type="compositionally biased region" description="Basic and acidic residues" evidence="2">
    <location>
        <begin position="92"/>
        <end position="101"/>
    </location>
</feature>
<reference evidence="5" key="1">
    <citation type="journal article" date="2019" name="Int. J. Syst. Evol. Microbiol.">
        <title>The Global Catalogue of Microorganisms (GCM) 10K type strain sequencing project: providing services to taxonomists for standard genome sequencing and annotation.</title>
        <authorList>
            <consortium name="The Broad Institute Genomics Platform"/>
            <consortium name="The Broad Institute Genome Sequencing Center for Infectious Disease"/>
            <person name="Wu L."/>
            <person name="Ma J."/>
        </authorList>
    </citation>
    <scope>NUCLEOTIDE SEQUENCE [LARGE SCALE GENOMIC DNA]</scope>
    <source>
        <strain evidence="5">CGMCC 1.15809</strain>
    </source>
</reference>
<evidence type="ECO:0000313" key="4">
    <source>
        <dbReference type="EMBL" id="MFC5892684.1"/>
    </source>
</evidence>
<dbReference type="RefSeq" id="WP_386459056.1">
    <property type="nucleotide sequence ID" value="NZ_BAAAWG010000005.1"/>
</dbReference>
<organism evidence="4 5">
    <name type="scientific">Streptomyces ramulosus</name>
    <dbReference type="NCBI Taxonomy" id="47762"/>
    <lineage>
        <taxon>Bacteria</taxon>
        <taxon>Bacillati</taxon>
        <taxon>Actinomycetota</taxon>
        <taxon>Actinomycetes</taxon>
        <taxon>Kitasatosporales</taxon>
        <taxon>Streptomycetaceae</taxon>
        <taxon>Streptomyces</taxon>
    </lineage>
</organism>
<sequence>MRLLLPLPRLRALPGRLRPSSLSGPRTPGIPSPCLGSRRPPRVRRFDPLRAWCRTRSPRSSGSLARRLCRSAAGEVPARQSGGAAASAFRSGSRDATTRGRRPDLLSAFSFGQCLRIVRRCARRSTPAADLRAQAPASGPAWAHGAPYTPASEASPQVTAVSARGGLAALVAVAALASLAALTGVAAARVGERDSSVKPGAAPPPVTEAPAPASADRAWPVTGAAGSRPTILRGWEPPPAPWAPGHRGVDLAATPGTTVRAAAPGEVTFAGVVAGRGVLTIQLAGTGEPPLRTTYEPVHSSVRKGDRVVAGQPVGVLQQGPFHCDEPCLHWGLLRGKTYLDPLTLLPPDMQRSGPSRLLPLTGIPIPPETSSGGDAPHEQGVRKTRGLQVQRNRHGPTVRQGLLSGAPHRPAWAGAARGARRMGRGHRLPRSP</sequence>
<dbReference type="Proteomes" id="UP001596241">
    <property type="component" value="Unassembled WGS sequence"/>
</dbReference>
<feature type="domain" description="M23ase beta-sheet core" evidence="3">
    <location>
        <begin position="245"/>
        <end position="342"/>
    </location>
</feature>
<proteinExistence type="predicted"/>
<dbReference type="Gene3D" id="2.70.70.10">
    <property type="entry name" value="Glucose Permease (Domain IIA)"/>
    <property type="match status" value="1"/>
</dbReference>
<feature type="compositionally biased region" description="Low complexity" evidence="2">
    <location>
        <begin position="80"/>
        <end position="91"/>
    </location>
</feature>
<evidence type="ECO:0000313" key="5">
    <source>
        <dbReference type="Proteomes" id="UP001596241"/>
    </source>
</evidence>
<feature type="region of interest" description="Disordered" evidence="2">
    <location>
        <begin position="80"/>
        <end position="101"/>
    </location>
</feature>
<dbReference type="InterPro" id="IPR050570">
    <property type="entry name" value="Cell_wall_metabolism_enzyme"/>
</dbReference>
<evidence type="ECO:0000256" key="2">
    <source>
        <dbReference type="SAM" id="MobiDB-lite"/>
    </source>
</evidence>
<dbReference type="InterPro" id="IPR016047">
    <property type="entry name" value="M23ase_b-sheet_dom"/>
</dbReference>
<keyword evidence="5" id="KW-1185">Reference proteome</keyword>
<evidence type="ECO:0000259" key="3">
    <source>
        <dbReference type="Pfam" id="PF01551"/>
    </source>
</evidence>
<feature type="region of interest" description="Disordered" evidence="2">
    <location>
        <begin position="126"/>
        <end position="152"/>
    </location>
</feature>
<dbReference type="PANTHER" id="PTHR21666">
    <property type="entry name" value="PEPTIDASE-RELATED"/>
    <property type="match status" value="1"/>
</dbReference>
<dbReference type="Pfam" id="PF01551">
    <property type="entry name" value="Peptidase_M23"/>
    <property type="match status" value="1"/>
</dbReference>
<feature type="compositionally biased region" description="Low complexity" evidence="2">
    <location>
        <begin position="406"/>
        <end position="418"/>
    </location>
</feature>
<gene>
    <name evidence="4" type="ORF">ACFP3M_07615</name>
</gene>
<dbReference type="SUPFAM" id="SSF51261">
    <property type="entry name" value="Duplicated hybrid motif"/>
    <property type="match status" value="1"/>
</dbReference>